<sequence>MKITLNRNIQIGDATIGGLVTDTGFHCYTLEDIGRETKVHGETRIPAGTYQVRFRKVVSGKTSRYRQKYPWFTWHLELQDVPGYEYVYIHVGNRAADTEGCILVGRTWDGKSPFIGASGDTYTAFYKEVSKALESGEKVTIVVQDEEGA</sequence>
<dbReference type="InterPro" id="IPR043732">
    <property type="entry name" value="DUF5675"/>
</dbReference>
<organism evidence="2">
    <name type="scientific">Pseudomonas phage Cygsa01</name>
    <dbReference type="NCBI Taxonomy" id="3138529"/>
    <lineage>
        <taxon>Viruses</taxon>
    </lineage>
</organism>
<proteinExistence type="predicted"/>
<evidence type="ECO:0000313" key="2">
    <source>
        <dbReference type="EMBL" id="XAI71289.1"/>
    </source>
</evidence>
<evidence type="ECO:0000259" key="1">
    <source>
        <dbReference type="Pfam" id="PF18925"/>
    </source>
</evidence>
<accession>A0AAU6W3V2</accession>
<dbReference type="Pfam" id="PF18925">
    <property type="entry name" value="DUF5675"/>
    <property type="match status" value="1"/>
</dbReference>
<name>A0AAU6W3V2_9VIRU</name>
<reference evidence="2" key="1">
    <citation type="journal article" date="2024" name="J. Gen. Virol.">
        <title>Novel phages of Pseudomonas syringae unveil numerous potential auxiliary metabolic genes.</title>
        <authorList>
            <person name="Feltin C."/>
            <person name="Garneau J.R."/>
            <person name="Morris C.E."/>
            <person name="Berard A."/>
            <person name="Torres-Barcelo C."/>
        </authorList>
    </citation>
    <scope>NUCLEOTIDE SEQUENCE</scope>
</reference>
<protein>
    <submittedName>
        <fullName evidence="2">L,D-carboxypeptidase/transpeptidase</fullName>
    </submittedName>
</protein>
<gene>
    <name evidence="2" type="ORF">Cygsa01_00243</name>
</gene>
<feature type="domain" description="DUF5675" evidence="1">
    <location>
        <begin position="4"/>
        <end position="130"/>
    </location>
</feature>
<dbReference type="EMBL" id="PP179332">
    <property type="protein sequence ID" value="XAI71289.1"/>
    <property type="molecule type" value="Genomic_DNA"/>
</dbReference>